<keyword evidence="3" id="KW-1185">Reference proteome</keyword>
<reference evidence="2 3" key="1">
    <citation type="journal article" date="2024" name="G3 (Bethesda)">
        <title>Genome assembly of Hibiscus sabdariffa L. provides insights into metabolisms of medicinal natural products.</title>
        <authorList>
            <person name="Kim T."/>
        </authorList>
    </citation>
    <scope>NUCLEOTIDE SEQUENCE [LARGE SCALE GENOMIC DNA]</scope>
    <source>
        <strain evidence="2">TK-2024</strain>
        <tissue evidence="2">Old leaves</tissue>
    </source>
</reference>
<evidence type="ECO:0000313" key="3">
    <source>
        <dbReference type="Proteomes" id="UP001396334"/>
    </source>
</evidence>
<gene>
    <name evidence="2" type="ORF">V6N11_019287</name>
</gene>
<feature type="region of interest" description="Disordered" evidence="1">
    <location>
        <begin position="1"/>
        <end position="93"/>
    </location>
</feature>
<name>A0ABR2R1Y8_9ROSI</name>
<sequence>MTPSRQSHNWKGPKSTDKDVGAKNNPEIPIKKKLATRKPDQPRHQNKAAILQKRKSYEVKTNLHRNHPILSQQGESRFHHTKSSPTLNNDQKK</sequence>
<feature type="compositionally biased region" description="Polar residues" evidence="1">
    <location>
        <begin position="83"/>
        <end position="93"/>
    </location>
</feature>
<dbReference type="Proteomes" id="UP001396334">
    <property type="component" value="Unassembled WGS sequence"/>
</dbReference>
<protein>
    <submittedName>
        <fullName evidence="2">Uncharacterized protein</fullName>
    </submittedName>
</protein>
<organism evidence="2 3">
    <name type="scientific">Hibiscus sabdariffa</name>
    <name type="common">roselle</name>
    <dbReference type="NCBI Taxonomy" id="183260"/>
    <lineage>
        <taxon>Eukaryota</taxon>
        <taxon>Viridiplantae</taxon>
        <taxon>Streptophyta</taxon>
        <taxon>Embryophyta</taxon>
        <taxon>Tracheophyta</taxon>
        <taxon>Spermatophyta</taxon>
        <taxon>Magnoliopsida</taxon>
        <taxon>eudicotyledons</taxon>
        <taxon>Gunneridae</taxon>
        <taxon>Pentapetalae</taxon>
        <taxon>rosids</taxon>
        <taxon>malvids</taxon>
        <taxon>Malvales</taxon>
        <taxon>Malvaceae</taxon>
        <taxon>Malvoideae</taxon>
        <taxon>Hibiscus</taxon>
    </lineage>
</organism>
<accession>A0ABR2R1Y8</accession>
<evidence type="ECO:0000313" key="2">
    <source>
        <dbReference type="EMBL" id="KAK9006957.1"/>
    </source>
</evidence>
<dbReference type="EMBL" id="JBBPBN010000028">
    <property type="protein sequence ID" value="KAK9006957.1"/>
    <property type="molecule type" value="Genomic_DNA"/>
</dbReference>
<evidence type="ECO:0000256" key="1">
    <source>
        <dbReference type="SAM" id="MobiDB-lite"/>
    </source>
</evidence>
<proteinExistence type="predicted"/>
<comment type="caution">
    <text evidence="2">The sequence shown here is derived from an EMBL/GenBank/DDBJ whole genome shotgun (WGS) entry which is preliminary data.</text>
</comment>